<name>A0AAV7KNE8_PLEWA</name>
<gene>
    <name evidence="2" type="ORF">NDU88_000224</name>
</gene>
<evidence type="ECO:0000313" key="3">
    <source>
        <dbReference type="Proteomes" id="UP001066276"/>
    </source>
</evidence>
<feature type="region of interest" description="Disordered" evidence="1">
    <location>
        <begin position="1"/>
        <end position="35"/>
    </location>
</feature>
<comment type="caution">
    <text evidence="2">The sequence shown here is derived from an EMBL/GenBank/DDBJ whole genome shotgun (WGS) entry which is preliminary data.</text>
</comment>
<proteinExistence type="predicted"/>
<feature type="compositionally biased region" description="Polar residues" evidence="1">
    <location>
        <begin position="98"/>
        <end position="124"/>
    </location>
</feature>
<keyword evidence="3" id="KW-1185">Reference proteome</keyword>
<evidence type="ECO:0000256" key="1">
    <source>
        <dbReference type="SAM" id="MobiDB-lite"/>
    </source>
</evidence>
<feature type="compositionally biased region" description="Basic residues" evidence="1">
    <location>
        <begin position="26"/>
        <end position="35"/>
    </location>
</feature>
<dbReference type="AlphaFoldDB" id="A0AAV7KNE8"/>
<feature type="region of interest" description="Disordered" evidence="1">
    <location>
        <begin position="84"/>
        <end position="124"/>
    </location>
</feature>
<evidence type="ECO:0000313" key="2">
    <source>
        <dbReference type="EMBL" id="KAJ1080002.1"/>
    </source>
</evidence>
<dbReference type="EMBL" id="JANPWB010000016">
    <property type="protein sequence ID" value="KAJ1080002.1"/>
    <property type="molecule type" value="Genomic_DNA"/>
</dbReference>
<organism evidence="2 3">
    <name type="scientific">Pleurodeles waltl</name>
    <name type="common">Iberian ribbed newt</name>
    <dbReference type="NCBI Taxonomy" id="8319"/>
    <lineage>
        <taxon>Eukaryota</taxon>
        <taxon>Metazoa</taxon>
        <taxon>Chordata</taxon>
        <taxon>Craniata</taxon>
        <taxon>Vertebrata</taxon>
        <taxon>Euteleostomi</taxon>
        <taxon>Amphibia</taxon>
        <taxon>Batrachia</taxon>
        <taxon>Caudata</taxon>
        <taxon>Salamandroidea</taxon>
        <taxon>Salamandridae</taxon>
        <taxon>Pleurodelinae</taxon>
        <taxon>Pleurodeles</taxon>
    </lineage>
</organism>
<dbReference type="Proteomes" id="UP001066276">
    <property type="component" value="Chromosome 12"/>
</dbReference>
<protein>
    <submittedName>
        <fullName evidence="2">Uncharacterized protein</fullName>
    </submittedName>
</protein>
<reference evidence="2" key="1">
    <citation type="journal article" date="2022" name="bioRxiv">
        <title>Sequencing and chromosome-scale assembly of the giantPleurodeles waltlgenome.</title>
        <authorList>
            <person name="Brown T."/>
            <person name="Elewa A."/>
            <person name="Iarovenko S."/>
            <person name="Subramanian E."/>
            <person name="Araus A.J."/>
            <person name="Petzold A."/>
            <person name="Susuki M."/>
            <person name="Suzuki K.-i.T."/>
            <person name="Hayashi T."/>
            <person name="Toyoda A."/>
            <person name="Oliveira C."/>
            <person name="Osipova E."/>
            <person name="Leigh N.D."/>
            <person name="Simon A."/>
            <person name="Yun M.H."/>
        </authorList>
    </citation>
    <scope>NUCLEOTIDE SEQUENCE</scope>
    <source>
        <strain evidence="2">20211129_DDA</strain>
        <tissue evidence="2">Liver</tissue>
    </source>
</reference>
<feature type="compositionally biased region" description="Basic and acidic residues" evidence="1">
    <location>
        <begin position="1"/>
        <end position="12"/>
    </location>
</feature>
<sequence length="124" mass="14308">MEDHNGRKRADSQNRCPKANSALNKSTKRKRKVRAHCWEDREPGRAFDMEETTTMERGVQQPWMAQHQEEPCSKVTTGSERIRARKILTPGEPETKRWPQSQIAQHQEDPSTNLSSVPSPTWCP</sequence>
<accession>A0AAV7KNE8</accession>